<gene>
    <name evidence="2" type="ORF">DTER00134_LOCUS1206</name>
</gene>
<dbReference type="InterPro" id="IPR015946">
    <property type="entry name" value="KH_dom-like_a/b"/>
</dbReference>
<name>A0A7S3QL37_DUNTE</name>
<dbReference type="EMBL" id="HBIP01002843">
    <property type="protein sequence ID" value="CAE0486167.1"/>
    <property type="molecule type" value="Transcribed_RNA"/>
</dbReference>
<evidence type="ECO:0008006" key="3">
    <source>
        <dbReference type="Google" id="ProtNLM"/>
    </source>
</evidence>
<dbReference type="GO" id="GO:0006364">
    <property type="term" value="P:rRNA processing"/>
    <property type="evidence" value="ECO:0007669"/>
    <property type="project" value="InterPro"/>
</dbReference>
<protein>
    <recommendedName>
        <fullName evidence="3">Ribosome-binding factor A</fullName>
    </recommendedName>
</protein>
<evidence type="ECO:0000313" key="2">
    <source>
        <dbReference type="EMBL" id="CAE0486167.1"/>
    </source>
</evidence>
<dbReference type="PANTHER" id="PTHR33515">
    <property type="entry name" value="RIBOSOME-BINDING FACTOR A, CHLOROPLASTIC-RELATED"/>
    <property type="match status" value="1"/>
</dbReference>
<proteinExistence type="inferred from homology"/>
<dbReference type="InterPro" id="IPR023799">
    <property type="entry name" value="RbfA_dom_sf"/>
</dbReference>
<feature type="region of interest" description="Disordered" evidence="1">
    <location>
        <begin position="248"/>
        <end position="329"/>
    </location>
</feature>
<dbReference type="SUPFAM" id="SSF89919">
    <property type="entry name" value="Ribosome-binding factor A, RbfA"/>
    <property type="match status" value="1"/>
</dbReference>
<dbReference type="AlphaFoldDB" id="A0A7S3QL37"/>
<dbReference type="HAMAP" id="MF_00003">
    <property type="entry name" value="RbfA"/>
    <property type="match status" value="1"/>
</dbReference>
<accession>A0A7S3QL37</accession>
<organism evidence="2">
    <name type="scientific">Dunaliella tertiolecta</name>
    <name type="common">Green alga</name>
    <dbReference type="NCBI Taxonomy" id="3047"/>
    <lineage>
        <taxon>Eukaryota</taxon>
        <taxon>Viridiplantae</taxon>
        <taxon>Chlorophyta</taxon>
        <taxon>core chlorophytes</taxon>
        <taxon>Chlorophyceae</taxon>
        <taxon>CS clade</taxon>
        <taxon>Chlamydomonadales</taxon>
        <taxon>Dunaliellaceae</taxon>
        <taxon>Dunaliella</taxon>
    </lineage>
</organism>
<sequence>MALNHHSFSQALSGTQTCRRGATVTASLPPAFHSRHAGLLCPCKPASPSSSCSSPLLPASEYKHSAAGPTSSSSSGRQRMGVVCMAHPRRIARVSSQIQREISNLFVTDQVLAGAICPERALGAREISAVASVTDVYVSNDLQVVKVYISIYSDPKGKKRAMDRLKKLEGYTRTQIGQRVTLRLTPEIRFEYDDSLDQAELIQKVIGAQDVERLKRELELEQQEAYSGGVQGDGNEGFFDEYEKDVVEDEEDDEGELMARPRDRRRFVVGSTEAQMMQPGPFDDLFTGPEDDDVLVGTSSLQQDRTSKNRAKRQRRKEQQQAKKQEAQN</sequence>
<dbReference type="InterPro" id="IPR000238">
    <property type="entry name" value="RbfA"/>
</dbReference>
<dbReference type="GO" id="GO:0043024">
    <property type="term" value="F:ribosomal small subunit binding"/>
    <property type="evidence" value="ECO:0007669"/>
    <property type="project" value="TreeGrafter"/>
</dbReference>
<dbReference type="Gene3D" id="3.30.300.20">
    <property type="match status" value="1"/>
</dbReference>
<dbReference type="PANTHER" id="PTHR33515:SF1">
    <property type="entry name" value="RIBOSOME-BINDING FACTOR A, CHLOROPLASTIC-RELATED"/>
    <property type="match status" value="1"/>
</dbReference>
<dbReference type="NCBIfam" id="TIGR00082">
    <property type="entry name" value="rbfA"/>
    <property type="match status" value="1"/>
</dbReference>
<reference evidence="2" key="1">
    <citation type="submission" date="2021-01" db="EMBL/GenBank/DDBJ databases">
        <authorList>
            <person name="Corre E."/>
            <person name="Pelletier E."/>
            <person name="Niang G."/>
            <person name="Scheremetjew M."/>
            <person name="Finn R."/>
            <person name="Kale V."/>
            <person name="Holt S."/>
            <person name="Cochrane G."/>
            <person name="Meng A."/>
            <person name="Brown T."/>
            <person name="Cohen L."/>
        </authorList>
    </citation>
    <scope>NUCLEOTIDE SEQUENCE</scope>
    <source>
        <strain evidence="2">CCMP1320</strain>
    </source>
</reference>
<evidence type="ECO:0000256" key="1">
    <source>
        <dbReference type="SAM" id="MobiDB-lite"/>
    </source>
</evidence>
<dbReference type="Pfam" id="PF02033">
    <property type="entry name" value="RBFA"/>
    <property type="match status" value="1"/>
</dbReference>
<feature type="compositionally biased region" description="Basic and acidic residues" evidence="1">
    <location>
        <begin position="317"/>
        <end position="329"/>
    </location>
</feature>